<sequence length="111" mass="12194">MLKAKWSLFKSPLTDQPETPIVQSTIAISLKSGLGHNPKPVYRPNLAPGPLNNNSICCNDNNYQHPIFPGLAVVTIWRDYRRSPGQSVPSQFGPQIDQIQALAILCEAVLS</sequence>
<protein>
    <submittedName>
        <fullName evidence="1">Uncharacterized protein</fullName>
    </submittedName>
</protein>
<organism evidence="1 2">
    <name type="scientific">Elysia marginata</name>
    <dbReference type="NCBI Taxonomy" id="1093978"/>
    <lineage>
        <taxon>Eukaryota</taxon>
        <taxon>Metazoa</taxon>
        <taxon>Spiralia</taxon>
        <taxon>Lophotrochozoa</taxon>
        <taxon>Mollusca</taxon>
        <taxon>Gastropoda</taxon>
        <taxon>Heterobranchia</taxon>
        <taxon>Euthyneura</taxon>
        <taxon>Panpulmonata</taxon>
        <taxon>Sacoglossa</taxon>
        <taxon>Placobranchoidea</taxon>
        <taxon>Plakobranchidae</taxon>
        <taxon>Elysia</taxon>
    </lineage>
</organism>
<evidence type="ECO:0000313" key="1">
    <source>
        <dbReference type="EMBL" id="GFS04993.1"/>
    </source>
</evidence>
<accession>A0AAV4I3K1</accession>
<reference evidence="1 2" key="1">
    <citation type="journal article" date="2021" name="Elife">
        <title>Chloroplast acquisition without the gene transfer in kleptoplastic sea slugs, Plakobranchus ocellatus.</title>
        <authorList>
            <person name="Maeda T."/>
            <person name="Takahashi S."/>
            <person name="Yoshida T."/>
            <person name="Shimamura S."/>
            <person name="Takaki Y."/>
            <person name="Nagai Y."/>
            <person name="Toyoda A."/>
            <person name="Suzuki Y."/>
            <person name="Arimoto A."/>
            <person name="Ishii H."/>
            <person name="Satoh N."/>
            <person name="Nishiyama T."/>
            <person name="Hasebe M."/>
            <person name="Maruyama T."/>
            <person name="Minagawa J."/>
            <person name="Obokata J."/>
            <person name="Shigenobu S."/>
        </authorList>
    </citation>
    <scope>NUCLEOTIDE SEQUENCE [LARGE SCALE GENOMIC DNA]</scope>
</reference>
<proteinExistence type="predicted"/>
<comment type="caution">
    <text evidence="1">The sequence shown here is derived from an EMBL/GenBank/DDBJ whole genome shotgun (WGS) entry which is preliminary data.</text>
</comment>
<name>A0AAV4I3K1_9GAST</name>
<keyword evidence="2" id="KW-1185">Reference proteome</keyword>
<dbReference type="Proteomes" id="UP000762676">
    <property type="component" value="Unassembled WGS sequence"/>
</dbReference>
<dbReference type="AlphaFoldDB" id="A0AAV4I3K1"/>
<evidence type="ECO:0000313" key="2">
    <source>
        <dbReference type="Proteomes" id="UP000762676"/>
    </source>
</evidence>
<dbReference type="EMBL" id="BMAT01013054">
    <property type="protein sequence ID" value="GFS04993.1"/>
    <property type="molecule type" value="Genomic_DNA"/>
</dbReference>
<gene>
    <name evidence="1" type="ORF">ElyMa_006509700</name>
</gene>